<evidence type="ECO:0000313" key="16">
    <source>
        <dbReference type="EMBL" id="KAJ6422986.1"/>
    </source>
</evidence>
<feature type="chain" id="PRO_5042081967" description="Protein kinase domain-containing protein" evidence="14">
    <location>
        <begin position="19"/>
        <end position="878"/>
    </location>
</feature>
<evidence type="ECO:0000256" key="5">
    <source>
        <dbReference type="ARBA" id="ARBA00022729"/>
    </source>
</evidence>
<dbReference type="Proteomes" id="UP001162972">
    <property type="component" value="Chromosome 16"/>
</dbReference>
<dbReference type="SUPFAM" id="SSF52047">
    <property type="entry name" value="RNI-like"/>
    <property type="match status" value="1"/>
</dbReference>
<accession>A0AAD6KGE6</accession>
<keyword evidence="8" id="KW-0067">ATP-binding</keyword>
<feature type="domain" description="Protein kinase" evidence="15">
    <location>
        <begin position="779"/>
        <end position="878"/>
    </location>
</feature>
<dbReference type="InterPro" id="IPR013210">
    <property type="entry name" value="LRR_N_plant-typ"/>
</dbReference>
<dbReference type="InterPro" id="IPR000719">
    <property type="entry name" value="Prot_kinase_dom"/>
</dbReference>
<dbReference type="Gene3D" id="3.30.200.20">
    <property type="entry name" value="Phosphorylase Kinase, domain 1"/>
    <property type="match status" value="1"/>
</dbReference>
<evidence type="ECO:0000256" key="14">
    <source>
        <dbReference type="SAM" id="SignalP"/>
    </source>
</evidence>
<feature type="transmembrane region" description="Helical" evidence="13">
    <location>
        <begin position="636"/>
        <end position="659"/>
    </location>
</feature>
<dbReference type="InterPro" id="IPR053059">
    <property type="entry name" value="Inactive_SerThr-Kinase_ABA"/>
</dbReference>
<dbReference type="EMBL" id="JAPFFJ010000006">
    <property type="protein sequence ID" value="KAJ6422986.1"/>
    <property type="molecule type" value="Genomic_DNA"/>
</dbReference>
<dbReference type="Pfam" id="PF13855">
    <property type="entry name" value="LRR_8"/>
    <property type="match status" value="2"/>
</dbReference>
<protein>
    <recommendedName>
        <fullName evidence="15">Protein kinase domain-containing protein</fullName>
    </recommendedName>
</protein>
<sequence>MNLLRLLLLSLFFLSAMGQLPSQDILALLAFKKGIKHDPTGYVLESWNEESIDFNGCPSSWNGIVCNGENVAGVVLDNLGLSADVDLSVFANLTLLVKLSMANNSITGKIPDNVGDFKSLQFMDVSNNLFSSSLPPGIGKLGRLRNLSLAGNNFSGSLPDSISGFVSIQSLDLSRNSFSGPLPMSLARLNNLVYLNLSSNEFTKRIPKGFELISSLQVFDLHGNMFDGHLDGLFFLETNASHVDISGNMLVSSSSQRLLPGMSGSIKLLNLSHNQLSGSLLNGGDVQLFASVKVLDLSYNRLSGELPGFDFAYELQVLRLSNNKFSGSVPNDLLKGDSLLLNELDLSANNLSGPISMIMSTTLRVLDLSSNALVGELPLVTGSCAVLHLSNNRFEGNLTRMVKWGDIEYLDLSQNHLTGPIPEIAPQFLRLNYLNLSHNSLTSSLPKVITQYPKLRVLDLSSNQLDGSMSTDLLMSPTLQEIHLENNSLDGAIVFSPPSNSKSNLQVIDLSHNQLDGYFPDRFDSLSGLRVLNLAGNNLSGSLPSSMADMSLLISLDLSENHFTGPLPNNLSENIGSFNVSYNDLSGGVPENLRRFPSSSFYPGNNRLRLPNGPPGPNNHRGGHSGGKPINTIVKVVVIVACVIALLILIMLAIFILYIRTRSNPPSQVTNTGARRHSQTNPSGTSGTGKAGALVVSAEDLVASKKGPSSEIISPDEKIAAVTGFSPAKHSHLSWSPESGDSFAAETLARLEVGSPDRLVGDLYFLDDTITMTPEELSRAPAEVLGRSSHGTSYRATLDSGVFITVKWLREGVAKQRKEFAKEAKKFANIRHPNVVGLRGYYWGPTQHEKLILSDYISPGSLASFLYGKILIFQLQSL</sequence>
<evidence type="ECO:0000256" key="12">
    <source>
        <dbReference type="SAM" id="MobiDB-lite"/>
    </source>
</evidence>
<keyword evidence="7" id="KW-0547">Nucleotide-binding</keyword>
<evidence type="ECO:0000256" key="8">
    <source>
        <dbReference type="ARBA" id="ARBA00022840"/>
    </source>
</evidence>
<dbReference type="Gene3D" id="3.80.10.10">
    <property type="entry name" value="Ribonuclease Inhibitor"/>
    <property type="match status" value="3"/>
</dbReference>
<evidence type="ECO:0000256" key="6">
    <source>
        <dbReference type="ARBA" id="ARBA00022737"/>
    </source>
</evidence>
<dbReference type="GO" id="GO:0004672">
    <property type="term" value="F:protein kinase activity"/>
    <property type="evidence" value="ECO:0007669"/>
    <property type="project" value="InterPro"/>
</dbReference>
<evidence type="ECO:0000256" key="13">
    <source>
        <dbReference type="SAM" id="Phobius"/>
    </source>
</evidence>
<keyword evidence="6" id="KW-0677">Repeat</keyword>
<feature type="signal peptide" evidence="14">
    <location>
        <begin position="1"/>
        <end position="18"/>
    </location>
</feature>
<organism evidence="16 17">
    <name type="scientific">Salix udensis</name>
    <dbReference type="NCBI Taxonomy" id="889485"/>
    <lineage>
        <taxon>Eukaryota</taxon>
        <taxon>Viridiplantae</taxon>
        <taxon>Streptophyta</taxon>
        <taxon>Embryophyta</taxon>
        <taxon>Tracheophyta</taxon>
        <taxon>Spermatophyta</taxon>
        <taxon>Magnoliopsida</taxon>
        <taxon>eudicotyledons</taxon>
        <taxon>Gunneridae</taxon>
        <taxon>Pentapetalae</taxon>
        <taxon>rosids</taxon>
        <taxon>fabids</taxon>
        <taxon>Malpighiales</taxon>
        <taxon>Salicaceae</taxon>
        <taxon>Saliceae</taxon>
        <taxon>Salix</taxon>
    </lineage>
</organism>
<evidence type="ECO:0000256" key="7">
    <source>
        <dbReference type="ARBA" id="ARBA00022741"/>
    </source>
</evidence>
<reference evidence="16 17" key="1">
    <citation type="journal article" date="2023" name="Int. J. Mol. Sci.">
        <title>De Novo Assembly and Annotation of 11 Diverse Shrub Willow (Salix) Genomes Reveals Novel Gene Organization in Sex-Linked Regions.</title>
        <authorList>
            <person name="Hyden B."/>
            <person name="Feng K."/>
            <person name="Yates T.B."/>
            <person name="Jawdy S."/>
            <person name="Cereghino C."/>
            <person name="Smart L.B."/>
            <person name="Muchero W."/>
        </authorList>
    </citation>
    <scope>NUCLEOTIDE SEQUENCE [LARGE SCALE GENOMIC DNA]</scope>
    <source>
        <tissue evidence="16">Shoot tip</tissue>
    </source>
</reference>
<dbReference type="PANTHER" id="PTHR48003">
    <property type="entry name" value="OS07G0626500 PROTEIN"/>
    <property type="match status" value="1"/>
</dbReference>
<dbReference type="InterPro" id="IPR001245">
    <property type="entry name" value="Ser-Thr/Tyr_kinase_cat_dom"/>
</dbReference>
<dbReference type="InterPro" id="IPR001611">
    <property type="entry name" value="Leu-rich_rpt"/>
</dbReference>
<dbReference type="GO" id="GO:0016020">
    <property type="term" value="C:membrane"/>
    <property type="evidence" value="ECO:0007669"/>
    <property type="project" value="UniProtKB-SubCell"/>
</dbReference>
<proteinExistence type="predicted"/>
<dbReference type="InterPro" id="IPR032675">
    <property type="entry name" value="LRR_dom_sf"/>
</dbReference>
<evidence type="ECO:0000259" key="15">
    <source>
        <dbReference type="PROSITE" id="PS50011"/>
    </source>
</evidence>
<dbReference type="GO" id="GO:0005524">
    <property type="term" value="F:ATP binding"/>
    <property type="evidence" value="ECO:0007669"/>
    <property type="project" value="UniProtKB-KW"/>
</dbReference>
<dbReference type="FunFam" id="3.80.10.10:FF:000686">
    <property type="entry name" value="LRR receptor-like serine/threonine-protein kinase GHR1"/>
    <property type="match status" value="1"/>
</dbReference>
<keyword evidence="10 13" id="KW-0472">Membrane</keyword>
<evidence type="ECO:0000256" key="10">
    <source>
        <dbReference type="ARBA" id="ARBA00023136"/>
    </source>
</evidence>
<feature type="compositionally biased region" description="Polar residues" evidence="12">
    <location>
        <begin position="666"/>
        <end position="685"/>
    </location>
</feature>
<name>A0AAD6KGE6_9ROSI</name>
<feature type="region of interest" description="Disordered" evidence="12">
    <location>
        <begin position="666"/>
        <end position="690"/>
    </location>
</feature>
<keyword evidence="2" id="KW-0597">Phosphoprotein</keyword>
<evidence type="ECO:0000256" key="2">
    <source>
        <dbReference type="ARBA" id="ARBA00022553"/>
    </source>
</evidence>
<evidence type="ECO:0000256" key="4">
    <source>
        <dbReference type="ARBA" id="ARBA00022692"/>
    </source>
</evidence>
<comment type="subcellular location">
    <subcellularLocation>
        <location evidence="1">Membrane</location>
        <topology evidence="1">Single-pass membrane protein</topology>
    </subcellularLocation>
</comment>
<dbReference type="InterPro" id="IPR003591">
    <property type="entry name" value="Leu-rich_rpt_typical-subtyp"/>
</dbReference>
<dbReference type="PROSITE" id="PS50011">
    <property type="entry name" value="PROTEIN_KINASE_DOM"/>
    <property type="match status" value="1"/>
</dbReference>
<dbReference type="InterPro" id="IPR011009">
    <property type="entry name" value="Kinase-like_dom_sf"/>
</dbReference>
<dbReference type="Pfam" id="PF13516">
    <property type="entry name" value="LRR_6"/>
    <property type="match status" value="1"/>
</dbReference>
<gene>
    <name evidence="16" type="ORF">OIU84_024006</name>
</gene>
<keyword evidence="9 13" id="KW-1133">Transmembrane helix</keyword>
<dbReference type="AlphaFoldDB" id="A0AAD6KGE6"/>
<dbReference type="SMART" id="SM00369">
    <property type="entry name" value="LRR_TYP"/>
    <property type="match status" value="8"/>
</dbReference>
<dbReference type="Pfam" id="PF08263">
    <property type="entry name" value="LRRNT_2"/>
    <property type="match status" value="1"/>
</dbReference>
<comment type="caution">
    <text evidence="16">The sequence shown here is derived from an EMBL/GenBank/DDBJ whole genome shotgun (WGS) entry which is preliminary data.</text>
</comment>
<keyword evidence="4 13" id="KW-0812">Transmembrane</keyword>
<evidence type="ECO:0000256" key="9">
    <source>
        <dbReference type="ARBA" id="ARBA00022989"/>
    </source>
</evidence>
<dbReference type="Pfam" id="PF00560">
    <property type="entry name" value="LRR_1"/>
    <property type="match status" value="7"/>
</dbReference>
<dbReference type="FunFam" id="3.80.10.10:FF:000095">
    <property type="entry name" value="LRR receptor-like serine/threonine-protein kinase GSO1"/>
    <property type="match status" value="1"/>
</dbReference>
<keyword evidence="3" id="KW-0433">Leucine-rich repeat</keyword>
<dbReference type="PANTHER" id="PTHR48003:SF4">
    <property type="entry name" value="LRR RECEPTOR-LIKE SERINE_THREONINE-PROTEIN KINASE GHR1"/>
    <property type="match status" value="1"/>
</dbReference>
<evidence type="ECO:0000256" key="3">
    <source>
        <dbReference type="ARBA" id="ARBA00022614"/>
    </source>
</evidence>
<evidence type="ECO:0000256" key="11">
    <source>
        <dbReference type="ARBA" id="ARBA00023170"/>
    </source>
</evidence>
<dbReference type="SUPFAM" id="SSF56112">
    <property type="entry name" value="Protein kinase-like (PK-like)"/>
    <property type="match status" value="1"/>
</dbReference>
<keyword evidence="17" id="KW-1185">Reference proteome</keyword>
<evidence type="ECO:0000256" key="1">
    <source>
        <dbReference type="ARBA" id="ARBA00004167"/>
    </source>
</evidence>
<evidence type="ECO:0000313" key="17">
    <source>
        <dbReference type="Proteomes" id="UP001162972"/>
    </source>
</evidence>
<dbReference type="FunFam" id="3.30.200.20:FF:000486">
    <property type="entry name" value="Leucine-rich repeat receptor-like protein kinase"/>
    <property type="match status" value="1"/>
</dbReference>
<keyword evidence="11" id="KW-0675">Receptor</keyword>
<dbReference type="SUPFAM" id="SSF52058">
    <property type="entry name" value="L domain-like"/>
    <property type="match status" value="1"/>
</dbReference>
<dbReference type="Pfam" id="PF07714">
    <property type="entry name" value="PK_Tyr_Ser-Thr"/>
    <property type="match status" value="1"/>
</dbReference>
<keyword evidence="5 14" id="KW-0732">Signal</keyword>